<keyword evidence="3" id="KW-1185">Reference proteome</keyword>
<reference evidence="2 3" key="1">
    <citation type="submission" date="2018-03" db="EMBL/GenBank/DDBJ databases">
        <title>The draft genome of Sphingosinicella sp. GL-C-18.</title>
        <authorList>
            <person name="Liu L."/>
            <person name="Li L."/>
            <person name="Liang L."/>
            <person name="Zhang X."/>
            <person name="Wang T."/>
        </authorList>
    </citation>
    <scope>NUCLEOTIDE SEQUENCE [LARGE SCALE GENOMIC DNA]</scope>
    <source>
        <strain evidence="2 3">GL-C-18</strain>
    </source>
</reference>
<evidence type="ECO:0000313" key="2">
    <source>
        <dbReference type="EMBL" id="PSJ41913.1"/>
    </source>
</evidence>
<keyword evidence="1" id="KW-0472">Membrane</keyword>
<name>A0A2P7QVE2_9SPHN</name>
<gene>
    <name evidence="2" type="ORF">C7I55_06515</name>
</gene>
<keyword evidence="1" id="KW-0812">Transmembrane</keyword>
<sequence>MAALLATACFAGRPAHDALGGASLFVILLLLPLIPQHMVFSASAAFAKSPKCKSAHRLSLMTICDQDLTA</sequence>
<proteinExistence type="predicted"/>
<dbReference type="RefSeq" id="WP_106512078.1">
    <property type="nucleotide sequence ID" value="NZ_PXYI01000002.1"/>
</dbReference>
<accession>A0A2P7QVE2</accession>
<evidence type="ECO:0000256" key="1">
    <source>
        <dbReference type="SAM" id="Phobius"/>
    </source>
</evidence>
<protein>
    <submittedName>
        <fullName evidence="2">Uncharacterized protein</fullName>
    </submittedName>
</protein>
<organism evidence="2 3">
    <name type="scientific">Allosphingosinicella deserti</name>
    <dbReference type="NCBI Taxonomy" id="2116704"/>
    <lineage>
        <taxon>Bacteria</taxon>
        <taxon>Pseudomonadati</taxon>
        <taxon>Pseudomonadota</taxon>
        <taxon>Alphaproteobacteria</taxon>
        <taxon>Sphingomonadales</taxon>
        <taxon>Sphingomonadaceae</taxon>
        <taxon>Allosphingosinicella</taxon>
    </lineage>
</organism>
<comment type="caution">
    <text evidence="2">The sequence shown here is derived from an EMBL/GenBank/DDBJ whole genome shotgun (WGS) entry which is preliminary data.</text>
</comment>
<dbReference type="EMBL" id="PXYI01000002">
    <property type="protein sequence ID" value="PSJ41913.1"/>
    <property type="molecule type" value="Genomic_DNA"/>
</dbReference>
<dbReference type="Proteomes" id="UP000241167">
    <property type="component" value="Unassembled WGS sequence"/>
</dbReference>
<evidence type="ECO:0000313" key="3">
    <source>
        <dbReference type="Proteomes" id="UP000241167"/>
    </source>
</evidence>
<dbReference type="AlphaFoldDB" id="A0A2P7QVE2"/>
<keyword evidence="1" id="KW-1133">Transmembrane helix</keyword>
<feature type="transmembrane region" description="Helical" evidence="1">
    <location>
        <begin position="24"/>
        <end position="47"/>
    </location>
</feature>